<dbReference type="PRINTS" id="PR00109">
    <property type="entry name" value="TYRKINASE"/>
</dbReference>
<protein>
    <recommendedName>
        <fullName evidence="3">Protein kinase domain-containing protein</fullName>
    </recommendedName>
</protein>
<proteinExistence type="predicted"/>
<feature type="region of interest" description="Disordered" evidence="2">
    <location>
        <begin position="712"/>
        <end position="1129"/>
    </location>
</feature>
<dbReference type="PANTHER" id="PTHR24417:SF0">
    <property type="entry name" value="SERINE_THREONINE-PROTEIN KINASE LMTK1"/>
    <property type="match status" value="1"/>
</dbReference>
<reference evidence="4" key="1">
    <citation type="submission" date="2023-12" db="EMBL/GenBank/DDBJ databases">
        <authorList>
            <person name="Brown T."/>
        </authorList>
    </citation>
    <scope>NUCLEOTIDE SEQUENCE</scope>
</reference>
<dbReference type="InterPro" id="IPR008266">
    <property type="entry name" value="Tyr_kinase_AS"/>
</dbReference>
<dbReference type="PROSITE" id="PS00109">
    <property type="entry name" value="PROTEIN_KINASE_TYR"/>
    <property type="match status" value="1"/>
</dbReference>
<feature type="compositionally biased region" description="Pro residues" evidence="2">
    <location>
        <begin position="1240"/>
        <end position="1252"/>
    </location>
</feature>
<dbReference type="EMBL" id="OY882873">
    <property type="protein sequence ID" value="CAK6438602.1"/>
    <property type="molecule type" value="Genomic_DNA"/>
</dbReference>
<feature type="compositionally biased region" description="Pro residues" evidence="2">
    <location>
        <begin position="913"/>
        <end position="922"/>
    </location>
</feature>
<feature type="compositionally biased region" description="Low complexity" evidence="2">
    <location>
        <begin position="1069"/>
        <end position="1080"/>
    </location>
</feature>
<keyword evidence="1" id="KW-0067">ATP-binding</keyword>
<dbReference type="InterPro" id="IPR001245">
    <property type="entry name" value="Ser-Thr/Tyr_kinase_cat_dom"/>
</dbReference>
<feature type="compositionally biased region" description="Gly residues" evidence="2">
    <location>
        <begin position="1286"/>
        <end position="1295"/>
    </location>
</feature>
<feature type="compositionally biased region" description="Acidic residues" evidence="2">
    <location>
        <begin position="1088"/>
        <end position="1103"/>
    </location>
</feature>
<evidence type="ECO:0000313" key="5">
    <source>
        <dbReference type="Proteomes" id="UP001314169"/>
    </source>
</evidence>
<feature type="compositionally biased region" description="Pro residues" evidence="2">
    <location>
        <begin position="1056"/>
        <end position="1068"/>
    </location>
</feature>
<keyword evidence="5" id="KW-1185">Reference proteome</keyword>
<feature type="compositionally biased region" description="Low complexity" evidence="2">
    <location>
        <begin position="614"/>
        <end position="623"/>
    </location>
</feature>
<feature type="compositionally biased region" description="Pro residues" evidence="2">
    <location>
        <begin position="779"/>
        <end position="788"/>
    </location>
</feature>
<feature type="compositionally biased region" description="Pro residues" evidence="2">
    <location>
        <begin position="601"/>
        <end position="613"/>
    </location>
</feature>
<dbReference type="PROSITE" id="PS50011">
    <property type="entry name" value="PROTEIN_KINASE_DOM"/>
    <property type="match status" value="1"/>
</dbReference>
<keyword evidence="1" id="KW-0547">Nucleotide-binding</keyword>
<dbReference type="InterPro" id="IPR011009">
    <property type="entry name" value="Kinase-like_dom_sf"/>
</dbReference>
<dbReference type="Gene3D" id="1.10.510.10">
    <property type="entry name" value="Transferase(Phosphotransferase) domain 1"/>
    <property type="match status" value="1"/>
</dbReference>
<dbReference type="SUPFAM" id="SSF56112">
    <property type="entry name" value="Protein kinase-like (PK-like)"/>
    <property type="match status" value="1"/>
</dbReference>
<feature type="compositionally biased region" description="Basic and acidic residues" evidence="2">
    <location>
        <begin position="589"/>
        <end position="599"/>
    </location>
</feature>
<dbReference type="Proteomes" id="UP001314169">
    <property type="component" value="Chromosome 16"/>
</dbReference>
<feature type="region of interest" description="Disordered" evidence="2">
    <location>
        <begin position="1172"/>
        <end position="1301"/>
    </location>
</feature>
<name>A0ABN9ZJX2_PIPNA</name>
<evidence type="ECO:0000259" key="3">
    <source>
        <dbReference type="PROSITE" id="PS50011"/>
    </source>
</evidence>
<dbReference type="PANTHER" id="PTHR24417">
    <property type="entry name" value="SERINE/THREONINE-PROTEIN KINASE LMTK1"/>
    <property type="match status" value="1"/>
</dbReference>
<feature type="region of interest" description="Disordered" evidence="2">
    <location>
        <begin position="482"/>
        <end position="514"/>
    </location>
</feature>
<feature type="region of interest" description="Disordered" evidence="2">
    <location>
        <begin position="544"/>
        <end position="669"/>
    </location>
</feature>
<evidence type="ECO:0000313" key="4">
    <source>
        <dbReference type="EMBL" id="CAK6438602.1"/>
    </source>
</evidence>
<evidence type="ECO:0000256" key="1">
    <source>
        <dbReference type="PROSITE-ProRule" id="PRU10141"/>
    </source>
</evidence>
<evidence type="ECO:0000256" key="2">
    <source>
        <dbReference type="SAM" id="MobiDB-lite"/>
    </source>
</evidence>
<organism evidence="4 5">
    <name type="scientific">Pipistrellus nathusii</name>
    <name type="common">Nathusius' pipistrelle</name>
    <dbReference type="NCBI Taxonomy" id="59473"/>
    <lineage>
        <taxon>Eukaryota</taxon>
        <taxon>Metazoa</taxon>
        <taxon>Chordata</taxon>
        <taxon>Craniata</taxon>
        <taxon>Vertebrata</taxon>
        <taxon>Euteleostomi</taxon>
        <taxon>Mammalia</taxon>
        <taxon>Eutheria</taxon>
        <taxon>Laurasiatheria</taxon>
        <taxon>Chiroptera</taxon>
        <taxon>Yangochiroptera</taxon>
        <taxon>Vespertilionidae</taxon>
        <taxon>Pipistrellus</taxon>
    </lineage>
</organism>
<dbReference type="Pfam" id="PF07714">
    <property type="entry name" value="PK_Tyr_Ser-Thr"/>
    <property type="match status" value="1"/>
</dbReference>
<gene>
    <name evidence="4" type="ORF">MPIPNATIZW_LOCUS6908</name>
</gene>
<dbReference type="InterPro" id="IPR000719">
    <property type="entry name" value="Prot_kinase_dom"/>
</dbReference>
<feature type="compositionally biased region" description="Polar residues" evidence="2">
    <location>
        <begin position="821"/>
        <end position="832"/>
    </location>
</feature>
<feature type="compositionally biased region" description="Low complexity" evidence="2">
    <location>
        <begin position="1253"/>
        <end position="1273"/>
    </location>
</feature>
<accession>A0ABN9ZJX2</accession>
<dbReference type="PROSITE" id="PS00107">
    <property type="entry name" value="PROTEIN_KINASE_ATP"/>
    <property type="match status" value="1"/>
</dbReference>
<feature type="domain" description="Protein kinase" evidence="3">
    <location>
        <begin position="123"/>
        <end position="393"/>
    </location>
</feature>
<feature type="compositionally biased region" description="Low complexity" evidence="2">
    <location>
        <begin position="763"/>
        <end position="772"/>
    </location>
</feature>
<feature type="compositionally biased region" description="Low complexity" evidence="2">
    <location>
        <begin position="482"/>
        <end position="495"/>
    </location>
</feature>
<feature type="compositionally biased region" description="Basic and acidic residues" evidence="2">
    <location>
        <begin position="1172"/>
        <end position="1182"/>
    </location>
</feature>
<feature type="compositionally biased region" description="Low complexity" evidence="2">
    <location>
        <begin position="639"/>
        <end position="649"/>
    </location>
</feature>
<feature type="binding site" evidence="1">
    <location>
        <position position="154"/>
    </location>
    <ligand>
        <name>ATP</name>
        <dbReference type="ChEBI" id="CHEBI:30616"/>
    </ligand>
</feature>
<sequence length="1301" mass="134196">MSSSFFNPSFAFSSHLDPGGAPLGELSWPSSLAVAAVALSGLLSVVALMLACLCCKKGGIGFKEFENAEGEELAAGFSAQGSPAQDGPDVYVLPLTEVSLPMAKQPGRSVQLRQSSALGRHSLLYLEEIGRGWFGKVLLGEAHSGLSSAQVVVKELEASAGAQEQRHFLEEARPYRALQHSNLLQCLAQCTEVTPYLLVMEFCPMGDLKGYLRSCRAAEPLAPDPLTLQRLACEVACGLRHLHRGSYVHSDLALRNCLLTADLTVKIGDYGLSHGKYREDYFVTADQLWVPLRWIAPELVDEVHGNLLVVDQTKASNVWALGVTLWELLELGAQPYPQHSDREVLAFAVREQQLKLPKPRLPLPLCDRWYEVMQLCWLQPEQRPTAEEVHLLLSCLSARGAAEAEEEEEFERRWRSLRPRGGGPGAGGLALGGERASASSFPLLERFSGDGFRAEGEDVLTVTQTRGGLSFECTWEAGRGGAAACSPPGGALSPARPGRLREPRAAACSPPGGAPPGVVPVLSAHSPSVGSEYFIRLEGPAPAAGHDPDCAGCAPRSPGPEREDSDGAAASPATEPPLGQTLPAAGPRGRPDLRPDRSPTRGPPCPSPSPGAPMPAKAAAEGAVFGDPLGACTSGTAGPRLPSSRRAPAPRVPGCPGSRTEGSRVDGCPGRERALQAVPALGHPLAPETSRAPVPGPEGACLGRDLPCPCPAEGLAPAGSLATHPWTEAAERGGPSPPTEPRSAEEAEGPAAPQIPLPSAPTPSLEGALLPAEEARAPTAPPASPAPPGGQAAAPEPAPTWDGGSGSLEREAPGSEDGDTTEATSGVFTGVSSAGPPAEGLGSAPAPRSLQRQEAPPSPDPPDIPSSASGGGCEACSPPAEGGAGGQPRALDSGYDTENYESPEFVPKEAPEPGAPEAPGRPAPEGEGPGPDTDTALPASLSEKTPYRDSAYFSDLDTEPEPPAGPEKGPEPGLGHAQSLGPRPAQPSEPWVPGEAQSPGPRAGSPLPLWGDPSPGPRQEVPRPQGPAQVPPGPGPGRPKVFLLTPVPRGSESPRPEPPAARGPPPALPARTGGAPGAPLCPARAEGLPEDEDEDSEDSDGSDELGGYSVQEPSEESEDEAPVPVVVGESQSARRLRSLLKMPGLLPAAFRPDLEPKRKAVSFFDAVTVHLFDQESPTRELGEPFPGAKESPAAFLPGSPSAPSRLRPPEGSPIPLTGPEGGALPWDGGFLLMPVREPAPAVPAAPPKPAAPGPSSRFTVSPTVSPTPAPASRFSITHITDSDAGSVGGPAGGAGVSCEEA</sequence>
<dbReference type="InterPro" id="IPR017441">
    <property type="entry name" value="Protein_kinase_ATP_BS"/>
</dbReference>